<feature type="transmembrane region" description="Helical" evidence="1">
    <location>
        <begin position="88"/>
        <end position="106"/>
    </location>
</feature>
<proteinExistence type="predicted"/>
<reference evidence="2 3" key="1">
    <citation type="submission" date="2020-11" db="EMBL/GenBank/DDBJ databases">
        <title>Whole Genome sequence of MDR strain of Klebsiella pneumoniae K219 isolated from sputum.</title>
        <authorList>
            <person name="Aditi B.P."/>
            <person name="Mahalakshmi K."/>
            <person name="Naveen Kumar V."/>
        </authorList>
    </citation>
    <scope>NUCLEOTIDE SEQUENCE [LARGE SCALE GENOMIC DNA]</scope>
    <source>
        <strain evidence="2 3">K219</strain>
    </source>
</reference>
<feature type="transmembrane region" description="Helical" evidence="1">
    <location>
        <begin position="162"/>
        <end position="181"/>
    </location>
</feature>
<feature type="transmembrane region" description="Helical" evidence="1">
    <location>
        <begin position="118"/>
        <end position="141"/>
    </location>
</feature>
<name>A0A7S9E108_KLEPN</name>
<evidence type="ECO:0000256" key="1">
    <source>
        <dbReference type="SAM" id="Phobius"/>
    </source>
</evidence>
<keyword evidence="1" id="KW-1133">Transmembrane helix</keyword>
<dbReference type="EMBL" id="CP064820">
    <property type="protein sequence ID" value="QPG07603.1"/>
    <property type="molecule type" value="Genomic_DNA"/>
</dbReference>
<gene>
    <name evidence="2" type="ORF">IUJ34_01625</name>
</gene>
<feature type="transmembrane region" description="Helical" evidence="1">
    <location>
        <begin position="32"/>
        <end position="56"/>
    </location>
</feature>
<dbReference type="InterPro" id="IPR025686">
    <property type="entry name" value="Glucos_trans_II"/>
</dbReference>
<accession>A0A7S9E108</accession>
<dbReference type="GO" id="GO:0016740">
    <property type="term" value="F:transferase activity"/>
    <property type="evidence" value="ECO:0007669"/>
    <property type="project" value="UniProtKB-KW"/>
</dbReference>
<keyword evidence="1" id="KW-0812">Transmembrane</keyword>
<organism evidence="2 3">
    <name type="scientific">Klebsiella pneumoniae subsp. pneumoniae</name>
    <dbReference type="NCBI Taxonomy" id="72407"/>
    <lineage>
        <taxon>Bacteria</taxon>
        <taxon>Pseudomonadati</taxon>
        <taxon>Pseudomonadota</taxon>
        <taxon>Gammaproteobacteria</taxon>
        <taxon>Enterobacterales</taxon>
        <taxon>Enterobacteriaceae</taxon>
        <taxon>Klebsiella/Raoultella group</taxon>
        <taxon>Klebsiella</taxon>
        <taxon>Klebsiella pneumoniae complex</taxon>
    </lineage>
</organism>
<protein>
    <submittedName>
        <fullName evidence="2">Glucosyltransferase domain-containing protein</fullName>
    </submittedName>
</protein>
<dbReference type="Pfam" id="PF14264">
    <property type="entry name" value="Glucos_trans_II"/>
    <property type="match status" value="1"/>
</dbReference>
<dbReference type="Proteomes" id="UP000594592">
    <property type="component" value="Chromosome"/>
</dbReference>
<keyword evidence="2" id="KW-0808">Transferase</keyword>
<feature type="transmembrane region" description="Helical" evidence="1">
    <location>
        <begin position="62"/>
        <end position="81"/>
    </location>
</feature>
<sequence length="246" mass="28011">MGRTLYGYSGWGLNGRPLSDAIMQSMSLGGELLDLSPLNQILSVLILCIALYYYAAKFFGEISFIGSLVICFLFIANPFYIENLSYRFDSLTMALSMVLLLIPYSVASRRYISDLFSILMIIGSLSLYQASIGLFAILALIESITASNKGNKHIASMIARRVMQLFIAFLIYKTFISSYFVKDYYNITHSEVIKLSHESLSVLIENIKSFLWFLNSYFHSMPVALRVLIPQQLHIQQLKWLMKSIR</sequence>
<evidence type="ECO:0000313" key="3">
    <source>
        <dbReference type="Proteomes" id="UP000594592"/>
    </source>
</evidence>
<evidence type="ECO:0000313" key="2">
    <source>
        <dbReference type="EMBL" id="QPG07603.1"/>
    </source>
</evidence>
<dbReference type="AlphaFoldDB" id="A0A7S9E108"/>
<keyword evidence="1" id="KW-0472">Membrane</keyword>